<keyword evidence="12" id="KW-1185">Reference proteome</keyword>
<keyword evidence="6 8" id="KW-0238">DNA-binding</keyword>
<feature type="domain" description="Arginine repressor DNA-binding" evidence="9">
    <location>
        <begin position="8"/>
        <end position="72"/>
    </location>
</feature>
<protein>
    <recommendedName>
        <fullName evidence="8">Arginine repressor</fullName>
    </recommendedName>
</protein>
<evidence type="ECO:0000259" key="10">
    <source>
        <dbReference type="Pfam" id="PF02863"/>
    </source>
</evidence>
<reference evidence="11 12" key="1">
    <citation type="submission" date="2023-03" db="EMBL/GenBank/DDBJ databases">
        <title>Complete genome of Arcanobacterium canis strain DSM 25104 isolated in 2010 from a canine otitis externa in Germany.</title>
        <authorList>
            <person name="Borowiak M."/>
            <person name="Kreitlow A."/>
            <person name="Malorny B."/>
            <person name="Laemmler C."/>
            <person name="Prenger-Berninghoff E."/>
            <person name="Ploetz M."/>
            <person name="Abdulmawjood A."/>
        </authorList>
    </citation>
    <scope>NUCLEOTIDE SEQUENCE [LARGE SCALE GENOMIC DNA]</scope>
    <source>
        <strain evidence="11 12">DSM 25104</strain>
    </source>
</reference>
<evidence type="ECO:0000256" key="1">
    <source>
        <dbReference type="ARBA" id="ARBA00004496"/>
    </source>
</evidence>
<dbReference type="Gene3D" id="3.30.1360.40">
    <property type="match status" value="1"/>
</dbReference>
<dbReference type="InterPro" id="IPR036390">
    <property type="entry name" value="WH_DNA-bd_sf"/>
</dbReference>
<keyword evidence="5 8" id="KW-0805">Transcription regulation</keyword>
<evidence type="ECO:0000256" key="3">
    <source>
        <dbReference type="ARBA" id="ARBA00022490"/>
    </source>
</evidence>
<dbReference type="Pfam" id="PF01316">
    <property type="entry name" value="Arg_repressor"/>
    <property type="match status" value="1"/>
</dbReference>
<name>A0ABY8FZY5_9ACTO</name>
<dbReference type="InterPro" id="IPR036388">
    <property type="entry name" value="WH-like_DNA-bd_sf"/>
</dbReference>
<dbReference type="EMBL" id="CP121208">
    <property type="protein sequence ID" value="WFM84085.1"/>
    <property type="molecule type" value="Genomic_DNA"/>
</dbReference>
<feature type="domain" description="Arginine repressor C-terminal" evidence="10">
    <location>
        <begin position="93"/>
        <end position="156"/>
    </location>
</feature>
<dbReference type="PANTHER" id="PTHR34471">
    <property type="entry name" value="ARGININE REPRESSOR"/>
    <property type="match status" value="1"/>
</dbReference>
<evidence type="ECO:0000256" key="5">
    <source>
        <dbReference type="ARBA" id="ARBA00023015"/>
    </source>
</evidence>
<keyword evidence="4 8" id="KW-0678">Repressor</keyword>
<comment type="subcellular location">
    <subcellularLocation>
        <location evidence="1 8">Cytoplasm</location>
    </subcellularLocation>
</comment>
<evidence type="ECO:0000259" key="9">
    <source>
        <dbReference type="Pfam" id="PF01316"/>
    </source>
</evidence>
<dbReference type="InterPro" id="IPR036251">
    <property type="entry name" value="Arg_repress_C_sf"/>
</dbReference>
<dbReference type="InterPro" id="IPR020900">
    <property type="entry name" value="Arg_repress_DNA-bd"/>
</dbReference>
<organism evidence="11 12">
    <name type="scientific">Arcanobacterium canis</name>
    <dbReference type="NCBI Taxonomy" id="999183"/>
    <lineage>
        <taxon>Bacteria</taxon>
        <taxon>Bacillati</taxon>
        <taxon>Actinomycetota</taxon>
        <taxon>Actinomycetes</taxon>
        <taxon>Actinomycetales</taxon>
        <taxon>Actinomycetaceae</taxon>
        <taxon>Arcanobacterium</taxon>
    </lineage>
</organism>
<keyword evidence="7 8" id="KW-0804">Transcription</keyword>
<gene>
    <name evidence="8" type="primary">argR</name>
    <name evidence="11" type="ORF">P7079_03670</name>
</gene>
<dbReference type="PANTHER" id="PTHR34471:SF1">
    <property type="entry name" value="ARGININE REPRESSOR"/>
    <property type="match status" value="1"/>
</dbReference>
<dbReference type="InterPro" id="IPR001669">
    <property type="entry name" value="Arg_repress"/>
</dbReference>
<evidence type="ECO:0000256" key="4">
    <source>
        <dbReference type="ARBA" id="ARBA00022491"/>
    </source>
</evidence>
<comment type="pathway">
    <text evidence="8">Amino-acid biosynthesis; L-arginine biosynthesis [regulation].</text>
</comment>
<keyword evidence="3 8" id="KW-0963">Cytoplasm</keyword>
<evidence type="ECO:0000313" key="12">
    <source>
        <dbReference type="Proteomes" id="UP001215216"/>
    </source>
</evidence>
<dbReference type="SUPFAM" id="SSF55252">
    <property type="entry name" value="C-terminal domain of arginine repressor"/>
    <property type="match status" value="1"/>
</dbReference>
<dbReference type="Proteomes" id="UP001215216">
    <property type="component" value="Chromosome"/>
</dbReference>
<dbReference type="Gene3D" id="1.10.10.10">
    <property type="entry name" value="Winged helix-like DNA-binding domain superfamily/Winged helix DNA-binding domain"/>
    <property type="match status" value="1"/>
</dbReference>
<evidence type="ECO:0000256" key="8">
    <source>
        <dbReference type="HAMAP-Rule" id="MF_00173"/>
    </source>
</evidence>
<dbReference type="InterPro" id="IPR020899">
    <property type="entry name" value="Arg_repress_C"/>
</dbReference>
<dbReference type="RefSeq" id="WP_278013480.1">
    <property type="nucleotide sequence ID" value="NZ_CP121208.1"/>
</dbReference>
<dbReference type="Pfam" id="PF02863">
    <property type="entry name" value="Arg_repressor_C"/>
    <property type="match status" value="1"/>
</dbReference>
<evidence type="ECO:0000256" key="2">
    <source>
        <dbReference type="ARBA" id="ARBA00008316"/>
    </source>
</evidence>
<comment type="similarity">
    <text evidence="2 8">Belongs to the ArgR family.</text>
</comment>
<keyword evidence="8" id="KW-0028">Amino-acid biosynthesis</keyword>
<dbReference type="PRINTS" id="PR01467">
    <property type="entry name" value="ARGREPRESSOR"/>
</dbReference>
<evidence type="ECO:0000313" key="11">
    <source>
        <dbReference type="EMBL" id="WFM84085.1"/>
    </source>
</evidence>
<comment type="function">
    <text evidence="8">Regulates arginine biosynthesis genes.</text>
</comment>
<evidence type="ECO:0000256" key="6">
    <source>
        <dbReference type="ARBA" id="ARBA00023125"/>
    </source>
</evidence>
<sequence length="162" mass="17485">MPNSVPKTRTARQAKIVDIIEHHAVASQAALRLFLSDIGINVTQATLSRDLEELRAYKEYNAEGVRVYKIPDAVELSFADAGAPGQFERWASELMTGAVVALNQVVLRTVPGAAQLLASAIDRAVLVGVLGCIAGDDTVLVITDSPEHAQSLREELLRRVGR</sequence>
<keyword evidence="8" id="KW-0055">Arginine biosynthesis</keyword>
<dbReference type="HAMAP" id="MF_00173">
    <property type="entry name" value="Arg_repressor"/>
    <property type="match status" value="1"/>
</dbReference>
<proteinExistence type="inferred from homology"/>
<evidence type="ECO:0000256" key="7">
    <source>
        <dbReference type="ARBA" id="ARBA00023163"/>
    </source>
</evidence>
<accession>A0ABY8FZY5</accession>
<dbReference type="SUPFAM" id="SSF46785">
    <property type="entry name" value="Winged helix' DNA-binding domain"/>
    <property type="match status" value="1"/>
</dbReference>